<sequence length="26" mass="2805">MAKSFTLCYLLLFILPASMAATAVTQ</sequence>
<dbReference type="Proteomes" id="UP000236291">
    <property type="component" value="Unassembled WGS sequence"/>
</dbReference>
<proteinExistence type="predicted"/>
<protein>
    <submittedName>
        <fullName evidence="1">Uncharacterized protein</fullName>
    </submittedName>
</protein>
<comment type="caution">
    <text evidence="1">The sequence shown here is derived from an EMBL/GenBank/DDBJ whole genome shotgun (WGS) entry which is preliminary data.</text>
</comment>
<accession>A0A2K3JLT0</accession>
<dbReference type="AlphaFoldDB" id="A0A2K3JLT0"/>
<reference evidence="1 2" key="2">
    <citation type="journal article" date="2017" name="Front. Plant Sci.">
        <title>Gene Classification and Mining of Molecular Markers Useful in Red Clover (Trifolium pratense) Breeding.</title>
        <authorList>
            <person name="Istvanek J."/>
            <person name="Dluhosova J."/>
            <person name="Dluhos P."/>
            <person name="Patkova L."/>
            <person name="Nedelnik J."/>
            <person name="Repkova J."/>
        </authorList>
    </citation>
    <scope>NUCLEOTIDE SEQUENCE [LARGE SCALE GENOMIC DNA]</scope>
    <source>
        <strain evidence="2">cv. Tatra</strain>
        <tissue evidence="1">Young leaves</tissue>
    </source>
</reference>
<feature type="non-terminal residue" evidence="1">
    <location>
        <position position="26"/>
    </location>
</feature>
<reference evidence="1 2" key="1">
    <citation type="journal article" date="2014" name="Am. J. Bot.">
        <title>Genome assembly and annotation for red clover (Trifolium pratense; Fabaceae).</title>
        <authorList>
            <person name="Istvanek J."/>
            <person name="Jaros M."/>
            <person name="Krenek A."/>
            <person name="Repkova J."/>
        </authorList>
    </citation>
    <scope>NUCLEOTIDE SEQUENCE [LARGE SCALE GENOMIC DNA]</scope>
    <source>
        <strain evidence="2">cv. Tatra</strain>
        <tissue evidence="1">Young leaves</tissue>
    </source>
</reference>
<name>A0A2K3JLT0_TRIPR</name>
<evidence type="ECO:0000313" key="1">
    <source>
        <dbReference type="EMBL" id="PNX54986.1"/>
    </source>
</evidence>
<evidence type="ECO:0000313" key="2">
    <source>
        <dbReference type="Proteomes" id="UP000236291"/>
    </source>
</evidence>
<gene>
    <name evidence="1" type="ORF">L195_g048609</name>
</gene>
<dbReference type="EMBL" id="ASHM01069849">
    <property type="protein sequence ID" value="PNX54986.1"/>
    <property type="molecule type" value="Genomic_DNA"/>
</dbReference>
<organism evidence="1 2">
    <name type="scientific">Trifolium pratense</name>
    <name type="common">Red clover</name>
    <dbReference type="NCBI Taxonomy" id="57577"/>
    <lineage>
        <taxon>Eukaryota</taxon>
        <taxon>Viridiplantae</taxon>
        <taxon>Streptophyta</taxon>
        <taxon>Embryophyta</taxon>
        <taxon>Tracheophyta</taxon>
        <taxon>Spermatophyta</taxon>
        <taxon>Magnoliopsida</taxon>
        <taxon>eudicotyledons</taxon>
        <taxon>Gunneridae</taxon>
        <taxon>Pentapetalae</taxon>
        <taxon>rosids</taxon>
        <taxon>fabids</taxon>
        <taxon>Fabales</taxon>
        <taxon>Fabaceae</taxon>
        <taxon>Papilionoideae</taxon>
        <taxon>50 kb inversion clade</taxon>
        <taxon>NPAAA clade</taxon>
        <taxon>Hologalegina</taxon>
        <taxon>IRL clade</taxon>
        <taxon>Trifolieae</taxon>
        <taxon>Trifolium</taxon>
    </lineage>
</organism>